<keyword evidence="4" id="KW-0456">Lyase</keyword>
<keyword evidence="2" id="KW-0732">Signal</keyword>
<dbReference type="EMBL" id="QTLC01000028">
    <property type="protein sequence ID" value="RDY71695.1"/>
    <property type="molecule type" value="Genomic_DNA"/>
</dbReference>
<feature type="non-terminal residue" evidence="7">
    <location>
        <position position="618"/>
    </location>
</feature>
<dbReference type="InterPro" id="IPR031680">
    <property type="entry name" value="Hepar_II_III_N"/>
</dbReference>
<dbReference type="PANTHER" id="PTHR39210:SF1">
    <property type="entry name" value="HEPARIN-SULFATE LYASE"/>
    <property type="match status" value="1"/>
</dbReference>
<protein>
    <submittedName>
        <fullName evidence="7">Uncharacterized protein</fullName>
    </submittedName>
</protein>
<evidence type="ECO:0000259" key="6">
    <source>
        <dbReference type="Pfam" id="PF16889"/>
    </source>
</evidence>
<organism evidence="7 8">
    <name type="scientific">Halobacillus trueperi</name>
    <dbReference type="NCBI Taxonomy" id="156205"/>
    <lineage>
        <taxon>Bacteria</taxon>
        <taxon>Bacillati</taxon>
        <taxon>Bacillota</taxon>
        <taxon>Bacilli</taxon>
        <taxon>Bacillales</taxon>
        <taxon>Bacillaceae</taxon>
        <taxon>Halobacillus</taxon>
    </lineage>
</organism>
<dbReference type="RefSeq" id="WP_115893757.1">
    <property type="nucleotide sequence ID" value="NZ_QTLC01000028.1"/>
</dbReference>
<dbReference type="InterPro" id="IPR008929">
    <property type="entry name" value="Chondroitin_lyas"/>
</dbReference>
<proteinExistence type="predicted"/>
<feature type="domain" description="Heparin-sulfate lyase N-terminal" evidence="6">
    <location>
        <begin position="83"/>
        <end position="335"/>
    </location>
</feature>
<comment type="caution">
    <text evidence="7">The sequence shown here is derived from an EMBL/GenBank/DDBJ whole genome shotgun (WGS) entry which is preliminary data.</text>
</comment>
<name>A0A3D8VR39_9BACI</name>
<comment type="subcellular location">
    <subcellularLocation>
        <location evidence="1">Periplasm</location>
    </subcellularLocation>
</comment>
<dbReference type="GO" id="GO:0016829">
    <property type="term" value="F:lyase activity"/>
    <property type="evidence" value="ECO:0007669"/>
    <property type="project" value="UniProtKB-KW"/>
</dbReference>
<evidence type="ECO:0000313" key="8">
    <source>
        <dbReference type="Proteomes" id="UP000257032"/>
    </source>
</evidence>
<keyword evidence="3" id="KW-0574">Periplasm</keyword>
<dbReference type="Gene3D" id="2.70.98.70">
    <property type="match status" value="1"/>
</dbReference>
<evidence type="ECO:0000256" key="4">
    <source>
        <dbReference type="ARBA" id="ARBA00023239"/>
    </source>
</evidence>
<dbReference type="Pfam" id="PF07940">
    <property type="entry name" value="Hepar_II_III_C"/>
    <property type="match status" value="1"/>
</dbReference>
<sequence length="618" mass="71372">MKIKKYLNVLLSHPEQVPNLIHKKLLKRKYQLCIKNNKINQEYTSTSEILSIENVPKYENTQIVKQADEILKGNLDFIGLKIDNVDNIDWNTDYKTFFNWEKTLYSKMDLYNKPENCDVKTTWELNRLHQLVTLALAWNATKDDIYITNIISQISSWEKQNKVGFGVNWSCAMEVAIRAANIAFAYSMILKDIPPNNSFHKQVSNLMYQHGKYIYSNLEWLPGHNGNHYLSNLCGLVFVSLSIPESKQSKKWLDFSIKQLEKEIKIQTLDDGANFEGSISYHRLVLEMLLYTTIVLERNGFNFSAETMLIIKKMLNYTSGYIKPNGLAPQIGDNDSGRFLILYPHHPLDHLYVLELGSVIFNDIKLNNLQMPLRNQENALFNINYDLDHSKMYRTSECFRDVGIYVMRNQNAYLLISSGIIGQNGNGGHGHNDKLSIELNIKGKDFFVDPGTYVYTSNVVWRNYFRSTTSHNTISLNNLEQNEIPKNNIFKLNNESNAKCEEWNTSNNSDVFVGSHLGFKDKAGVTHKRKIVFNKRETSWKINDEIICEENMSEANNISGHLILSPEVEVISIRDNKVQLENSGVNVYLKFRSKNIKLGVREHWYSPNYGEKVKTKAI</sequence>
<evidence type="ECO:0000256" key="3">
    <source>
        <dbReference type="ARBA" id="ARBA00022764"/>
    </source>
</evidence>
<evidence type="ECO:0000313" key="7">
    <source>
        <dbReference type="EMBL" id="RDY71695.1"/>
    </source>
</evidence>
<dbReference type="GO" id="GO:0042597">
    <property type="term" value="C:periplasmic space"/>
    <property type="evidence" value="ECO:0007669"/>
    <property type="project" value="UniProtKB-SubCell"/>
</dbReference>
<reference evidence="7 8" key="1">
    <citation type="submission" date="2018-08" db="EMBL/GenBank/DDBJ databases">
        <title>Genome sequence of strict halophilic Halobacillus trueperi SS1 isolated from Lunsu, a salty water body of North West Himalayas.</title>
        <authorList>
            <person name="Gupta S."/>
            <person name="Sharma P."/>
            <person name="Dev K."/>
            <person name="Baumler D."/>
            <person name="Sourirajan A."/>
        </authorList>
    </citation>
    <scope>NUCLEOTIDE SEQUENCE [LARGE SCALE GENOMIC DNA]</scope>
    <source>
        <strain evidence="7 8">SS1</strain>
    </source>
</reference>
<accession>A0A3D8VR39</accession>
<dbReference type="Pfam" id="PF16889">
    <property type="entry name" value="Hepar_II_III_N"/>
    <property type="match status" value="1"/>
</dbReference>
<dbReference type="InterPro" id="IPR012480">
    <property type="entry name" value="Hepar_II_III_C"/>
</dbReference>
<feature type="domain" description="Heparinase II/III-like C-terminal" evidence="5">
    <location>
        <begin position="397"/>
        <end position="617"/>
    </location>
</feature>
<dbReference type="Proteomes" id="UP000257032">
    <property type="component" value="Unassembled WGS sequence"/>
</dbReference>
<dbReference type="PANTHER" id="PTHR39210">
    <property type="entry name" value="HEPARIN-SULFATE LYASE"/>
    <property type="match status" value="1"/>
</dbReference>
<evidence type="ECO:0000259" key="5">
    <source>
        <dbReference type="Pfam" id="PF07940"/>
    </source>
</evidence>
<evidence type="ECO:0000256" key="1">
    <source>
        <dbReference type="ARBA" id="ARBA00004418"/>
    </source>
</evidence>
<dbReference type="Gene3D" id="1.50.10.100">
    <property type="entry name" value="Chondroitin AC/alginate lyase"/>
    <property type="match status" value="1"/>
</dbReference>
<dbReference type="AlphaFoldDB" id="A0A3D8VR39"/>
<gene>
    <name evidence="7" type="ORF">DXT76_06745</name>
</gene>
<dbReference type="SUPFAM" id="SSF48230">
    <property type="entry name" value="Chondroitin AC/alginate lyase"/>
    <property type="match status" value="1"/>
</dbReference>
<evidence type="ECO:0000256" key="2">
    <source>
        <dbReference type="ARBA" id="ARBA00022729"/>
    </source>
</evidence>